<evidence type="ECO:0000313" key="2">
    <source>
        <dbReference type="Proteomes" id="UP000593571"/>
    </source>
</evidence>
<proteinExistence type="predicted"/>
<keyword evidence="2" id="KW-1185">Reference proteome</keyword>
<sequence length="191" mass="21727">MLLKAVFRRVGRGQLCGGFRALGLEGRWGVCPWGSERWPELGRGPWRELWVWKRGRRSWALLICLPPSNLLPGPPTGQKSRGRKAQDTEVAASGLEQRGARRRMLWAKKWTISCTQSPMRKPGGRDASLYLCAVTWTLTDASYFWNDMHTKATGGNIWEGDVAAFLRRNFTSCVYSSRSIHPPTSNRNWHL</sequence>
<gene>
    <name evidence="1" type="ORF">HJG63_012410</name>
</gene>
<name>A0A7J8F0Y4_ROUAE</name>
<dbReference type="EMBL" id="JACASE010000008">
    <property type="protein sequence ID" value="KAF6441270.1"/>
    <property type="molecule type" value="Genomic_DNA"/>
</dbReference>
<reference evidence="1 2" key="1">
    <citation type="journal article" date="2020" name="Nature">
        <title>Six reference-quality genomes reveal evolution of bat adaptations.</title>
        <authorList>
            <person name="Jebb D."/>
            <person name="Huang Z."/>
            <person name="Pippel M."/>
            <person name="Hughes G.M."/>
            <person name="Lavrichenko K."/>
            <person name="Devanna P."/>
            <person name="Winkler S."/>
            <person name="Jermiin L.S."/>
            <person name="Skirmuntt E.C."/>
            <person name="Katzourakis A."/>
            <person name="Burkitt-Gray L."/>
            <person name="Ray D.A."/>
            <person name="Sullivan K.A.M."/>
            <person name="Roscito J.G."/>
            <person name="Kirilenko B.M."/>
            <person name="Davalos L.M."/>
            <person name="Corthals A.P."/>
            <person name="Power M.L."/>
            <person name="Jones G."/>
            <person name="Ransome R.D."/>
            <person name="Dechmann D.K.N."/>
            <person name="Locatelli A.G."/>
            <person name="Puechmaille S.J."/>
            <person name="Fedrigo O."/>
            <person name="Jarvis E.D."/>
            <person name="Hiller M."/>
            <person name="Vernes S.C."/>
            <person name="Myers E.W."/>
            <person name="Teeling E.C."/>
        </authorList>
    </citation>
    <scope>NUCLEOTIDE SEQUENCE [LARGE SCALE GENOMIC DNA]</scope>
    <source>
        <strain evidence="1">MRouAeg1</strain>
        <tissue evidence="1">Muscle</tissue>
    </source>
</reference>
<organism evidence="1 2">
    <name type="scientific">Rousettus aegyptiacus</name>
    <name type="common">Egyptian fruit bat</name>
    <name type="synonym">Pteropus aegyptiacus</name>
    <dbReference type="NCBI Taxonomy" id="9407"/>
    <lineage>
        <taxon>Eukaryota</taxon>
        <taxon>Metazoa</taxon>
        <taxon>Chordata</taxon>
        <taxon>Craniata</taxon>
        <taxon>Vertebrata</taxon>
        <taxon>Euteleostomi</taxon>
        <taxon>Mammalia</taxon>
        <taxon>Eutheria</taxon>
        <taxon>Laurasiatheria</taxon>
        <taxon>Chiroptera</taxon>
        <taxon>Yinpterochiroptera</taxon>
        <taxon>Pteropodoidea</taxon>
        <taxon>Pteropodidae</taxon>
        <taxon>Rousettinae</taxon>
        <taxon>Rousettus</taxon>
    </lineage>
</organism>
<accession>A0A7J8F0Y4</accession>
<comment type="caution">
    <text evidence="1">The sequence shown here is derived from an EMBL/GenBank/DDBJ whole genome shotgun (WGS) entry which is preliminary data.</text>
</comment>
<evidence type="ECO:0000313" key="1">
    <source>
        <dbReference type="EMBL" id="KAF6441270.1"/>
    </source>
</evidence>
<dbReference type="Proteomes" id="UP000593571">
    <property type="component" value="Unassembled WGS sequence"/>
</dbReference>
<protein>
    <submittedName>
        <fullName evidence="1">Uncharacterized protein</fullName>
    </submittedName>
</protein>
<dbReference type="AlphaFoldDB" id="A0A7J8F0Y4"/>